<name>A0ABN3J8R7_9ACTN</name>
<comment type="caution">
    <text evidence="1">The sequence shown here is derived from an EMBL/GenBank/DDBJ whole genome shotgun (WGS) entry which is preliminary data.</text>
</comment>
<gene>
    <name evidence="1" type="ORF">GCM10010421_09100</name>
</gene>
<keyword evidence="2" id="KW-1185">Reference proteome</keyword>
<protein>
    <submittedName>
        <fullName evidence="1">Uncharacterized protein</fullName>
    </submittedName>
</protein>
<dbReference type="EMBL" id="BAAATK010000004">
    <property type="protein sequence ID" value="GAA2424708.1"/>
    <property type="molecule type" value="Genomic_DNA"/>
</dbReference>
<reference evidence="1 2" key="1">
    <citation type="journal article" date="2019" name="Int. J. Syst. Evol. Microbiol.">
        <title>The Global Catalogue of Microorganisms (GCM) 10K type strain sequencing project: providing services to taxonomists for standard genome sequencing and annotation.</title>
        <authorList>
            <consortium name="The Broad Institute Genomics Platform"/>
            <consortium name="The Broad Institute Genome Sequencing Center for Infectious Disease"/>
            <person name="Wu L."/>
            <person name="Ma J."/>
        </authorList>
    </citation>
    <scope>NUCLEOTIDE SEQUENCE [LARGE SCALE GENOMIC DNA]</scope>
    <source>
        <strain evidence="1 2">JCM 6922</strain>
    </source>
</reference>
<proteinExistence type="predicted"/>
<organism evidence="1 2">
    <name type="scientific">Streptomyces glaucus</name>
    <dbReference type="NCBI Taxonomy" id="284029"/>
    <lineage>
        <taxon>Bacteria</taxon>
        <taxon>Bacillati</taxon>
        <taxon>Actinomycetota</taxon>
        <taxon>Actinomycetes</taxon>
        <taxon>Kitasatosporales</taxon>
        <taxon>Streptomycetaceae</taxon>
        <taxon>Streptomyces</taxon>
    </lineage>
</organism>
<accession>A0ABN3J8R7</accession>
<dbReference type="Proteomes" id="UP001500460">
    <property type="component" value="Unassembled WGS sequence"/>
</dbReference>
<sequence length="228" mass="25498">MSVGRSIIRDMADRSPVLRIINSAARESLKPLGLAQRGRSRLWIDDRGWWLGVVEFTPSRTAGSGLHVGAMWLWHDVDHLAFHVDAVRVSPELFRTEEQFTPMALELSRQAAANVTALREKFPALPDVARYLTSRPVRRGFLWDCFDAGVAAALVGDPDTARDQFERVLREDPLVPWMVEAQRRARELHTIAPDRDAVTAWAARAVDSCRSKLGLDPAAPDQLDGPSR</sequence>
<evidence type="ECO:0000313" key="1">
    <source>
        <dbReference type="EMBL" id="GAA2424708.1"/>
    </source>
</evidence>
<evidence type="ECO:0000313" key="2">
    <source>
        <dbReference type="Proteomes" id="UP001500460"/>
    </source>
</evidence>